<feature type="domain" description="D-isomer specific 2-hydroxyacid dehydrogenase NAD-binding" evidence="4">
    <location>
        <begin position="110"/>
        <end position="288"/>
    </location>
</feature>
<dbReference type="EMBL" id="JBHTFQ010000004">
    <property type="protein sequence ID" value="MFC7704493.1"/>
    <property type="molecule type" value="Genomic_DNA"/>
</dbReference>
<dbReference type="RefSeq" id="WP_377402864.1">
    <property type="nucleotide sequence ID" value="NZ_JBHTFQ010000004.1"/>
</dbReference>
<evidence type="ECO:0000313" key="6">
    <source>
        <dbReference type="Proteomes" id="UP001596516"/>
    </source>
</evidence>
<comment type="caution">
    <text evidence="5">The sequence shown here is derived from an EMBL/GenBank/DDBJ whole genome shotgun (WGS) entry which is preliminary data.</text>
</comment>
<evidence type="ECO:0000259" key="4">
    <source>
        <dbReference type="Pfam" id="PF02826"/>
    </source>
</evidence>
<dbReference type="InterPro" id="IPR050418">
    <property type="entry name" value="D-iso_2-hydroxyacid_DH_PdxB"/>
</dbReference>
<dbReference type="CDD" id="cd12175">
    <property type="entry name" value="2-Hacid_dh_11"/>
    <property type="match status" value="1"/>
</dbReference>
<protein>
    <submittedName>
        <fullName evidence="5">2-hydroxyacid dehydrogenase</fullName>
    </submittedName>
</protein>
<proteinExistence type="inferred from homology"/>
<gene>
    <name evidence="5" type="ORF">ACFQXB_09825</name>
</gene>
<dbReference type="InterPro" id="IPR029753">
    <property type="entry name" value="D-isomer_DH_CS"/>
</dbReference>
<keyword evidence="3" id="KW-0520">NAD</keyword>
<dbReference type="Pfam" id="PF02826">
    <property type="entry name" value="2-Hacid_dh_C"/>
    <property type="match status" value="1"/>
</dbReference>
<dbReference type="Proteomes" id="UP001596516">
    <property type="component" value="Unassembled WGS sequence"/>
</dbReference>
<evidence type="ECO:0000256" key="3">
    <source>
        <dbReference type="ARBA" id="ARBA00023027"/>
    </source>
</evidence>
<reference evidence="6" key="1">
    <citation type="journal article" date="2019" name="Int. J. Syst. Evol. Microbiol.">
        <title>The Global Catalogue of Microorganisms (GCM) 10K type strain sequencing project: providing services to taxonomists for standard genome sequencing and annotation.</title>
        <authorList>
            <consortium name="The Broad Institute Genomics Platform"/>
            <consortium name="The Broad Institute Genome Sequencing Center for Infectious Disease"/>
            <person name="Wu L."/>
            <person name="Ma J."/>
        </authorList>
    </citation>
    <scope>NUCLEOTIDE SEQUENCE [LARGE SCALE GENOMIC DNA]</scope>
    <source>
        <strain evidence="6">CGMCC 1.12750</strain>
    </source>
</reference>
<evidence type="ECO:0000256" key="2">
    <source>
        <dbReference type="ARBA" id="ARBA00023002"/>
    </source>
</evidence>
<dbReference type="PROSITE" id="PS00671">
    <property type="entry name" value="D_2_HYDROXYACID_DH_3"/>
    <property type="match status" value="1"/>
</dbReference>
<accession>A0ABW2UNA7</accession>
<dbReference type="SUPFAM" id="SSF52283">
    <property type="entry name" value="Formate/glycerate dehydrogenase catalytic domain-like"/>
    <property type="match status" value="1"/>
</dbReference>
<dbReference type="Gene3D" id="3.40.50.720">
    <property type="entry name" value="NAD(P)-binding Rossmann-like Domain"/>
    <property type="match status" value="2"/>
</dbReference>
<name>A0ABW2UNA7_9RHOB</name>
<dbReference type="InterPro" id="IPR036291">
    <property type="entry name" value="NAD(P)-bd_dom_sf"/>
</dbReference>
<dbReference type="PANTHER" id="PTHR43761:SF1">
    <property type="entry name" value="D-ISOMER SPECIFIC 2-HYDROXYACID DEHYDROGENASE CATALYTIC DOMAIN-CONTAINING PROTEIN-RELATED"/>
    <property type="match status" value="1"/>
</dbReference>
<organism evidence="5 6">
    <name type="scientific">Plastorhodobacter daqingensis</name>
    <dbReference type="NCBI Taxonomy" id="1387281"/>
    <lineage>
        <taxon>Bacteria</taxon>
        <taxon>Pseudomonadati</taxon>
        <taxon>Pseudomonadota</taxon>
        <taxon>Alphaproteobacteria</taxon>
        <taxon>Rhodobacterales</taxon>
        <taxon>Paracoccaceae</taxon>
        <taxon>Plastorhodobacter</taxon>
    </lineage>
</organism>
<sequence length="322" mass="33790">MTDDVTVVLLDPATPDRLDRIAAFLPEGWRLTTAASRTPEDQIAALAGARFAITGDAPVTAAMMAVPGLKAVHKWGVGYDGIDLDAARREGVRVMRTTGSNAVAVAETTLGLILAVNRNLVRGHCGIAEGQWLKGTLGASSMKLSGRTVGIVGMGYIGKALVRLLQGFGCTVIYTKRSPLSEAEEAELGAQFVPLEELLTRADVVTLNCELNASTRNLIGAAQLAMMKPDAILINAARGGVLDEAALAEAIIGNRLRGAGLDVFAVEPIQPSNPLLGLDRVVLTPHIAAVSADGFAPSVERMIANLRAIHDGHAPRDIDILV</sequence>
<dbReference type="SUPFAM" id="SSF51735">
    <property type="entry name" value="NAD(P)-binding Rossmann-fold domains"/>
    <property type="match status" value="1"/>
</dbReference>
<dbReference type="PANTHER" id="PTHR43761">
    <property type="entry name" value="D-ISOMER SPECIFIC 2-HYDROXYACID DEHYDROGENASE FAMILY PROTEIN (AFU_ORTHOLOGUE AFUA_1G13630)"/>
    <property type="match status" value="1"/>
</dbReference>
<keyword evidence="2" id="KW-0560">Oxidoreductase</keyword>
<keyword evidence="6" id="KW-1185">Reference proteome</keyword>
<evidence type="ECO:0000313" key="5">
    <source>
        <dbReference type="EMBL" id="MFC7704493.1"/>
    </source>
</evidence>
<dbReference type="InterPro" id="IPR006140">
    <property type="entry name" value="D-isomer_DH_NAD-bd"/>
</dbReference>
<evidence type="ECO:0000256" key="1">
    <source>
        <dbReference type="ARBA" id="ARBA00005854"/>
    </source>
</evidence>
<comment type="similarity">
    <text evidence="1">Belongs to the D-isomer specific 2-hydroxyacid dehydrogenase family.</text>
</comment>